<evidence type="ECO:0000313" key="2">
    <source>
        <dbReference type="EMBL" id="SVD29860.1"/>
    </source>
</evidence>
<gene>
    <name evidence="2" type="ORF">METZ01_LOCUS382714</name>
</gene>
<dbReference type="EMBL" id="UINC01141866">
    <property type="protein sequence ID" value="SVD29860.1"/>
    <property type="molecule type" value="Genomic_DNA"/>
</dbReference>
<keyword evidence="1" id="KW-0812">Transmembrane</keyword>
<evidence type="ECO:0000256" key="1">
    <source>
        <dbReference type="SAM" id="Phobius"/>
    </source>
</evidence>
<feature type="non-terminal residue" evidence="2">
    <location>
        <position position="41"/>
    </location>
</feature>
<feature type="transmembrane region" description="Helical" evidence="1">
    <location>
        <begin position="13"/>
        <end position="34"/>
    </location>
</feature>
<accession>A0A382U6D8</accession>
<dbReference type="AlphaFoldDB" id="A0A382U6D8"/>
<keyword evidence="1" id="KW-1133">Transmembrane helix</keyword>
<protein>
    <submittedName>
        <fullName evidence="2">Uncharacterized protein</fullName>
    </submittedName>
</protein>
<organism evidence="2">
    <name type="scientific">marine metagenome</name>
    <dbReference type="NCBI Taxonomy" id="408172"/>
    <lineage>
        <taxon>unclassified sequences</taxon>
        <taxon>metagenomes</taxon>
        <taxon>ecological metagenomes</taxon>
    </lineage>
</organism>
<proteinExistence type="predicted"/>
<name>A0A382U6D8_9ZZZZ</name>
<reference evidence="2" key="1">
    <citation type="submission" date="2018-05" db="EMBL/GenBank/DDBJ databases">
        <authorList>
            <person name="Lanie J.A."/>
            <person name="Ng W.-L."/>
            <person name="Kazmierczak K.M."/>
            <person name="Andrzejewski T.M."/>
            <person name="Davidsen T.M."/>
            <person name="Wayne K.J."/>
            <person name="Tettelin H."/>
            <person name="Glass J.I."/>
            <person name="Rusch D."/>
            <person name="Podicherti R."/>
            <person name="Tsui H.-C.T."/>
            <person name="Winkler M.E."/>
        </authorList>
    </citation>
    <scope>NUCLEOTIDE SEQUENCE</scope>
</reference>
<feature type="non-terminal residue" evidence="2">
    <location>
        <position position="1"/>
    </location>
</feature>
<sequence>VVFLQLFFEISRYVVSVYLALLYLSFGALGECAVNSQSRDL</sequence>
<keyword evidence="1" id="KW-0472">Membrane</keyword>